<organism evidence="2 3">
    <name type="scientific">Tetradesmus obliquus</name>
    <name type="common">Green alga</name>
    <name type="synonym">Acutodesmus obliquus</name>
    <dbReference type="NCBI Taxonomy" id="3088"/>
    <lineage>
        <taxon>Eukaryota</taxon>
        <taxon>Viridiplantae</taxon>
        <taxon>Chlorophyta</taxon>
        <taxon>core chlorophytes</taxon>
        <taxon>Chlorophyceae</taxon>
        <taxon>CS clade</taxon>
        <taxon>Sphaeropleales</taxon>
        <taxon>Scenedesmaceae</taxon>
        <taxon>Tetradesmus</taxon>
    </lineage>
</organism>
<reference evidence="2 3" key="1">
    <citation type="submission" date="2023-05" db="EMBL/GenBank/DDBJ databases">
        <title>A 100% complete, gapless, phased diploid assembly of the Scenedesmus obliquus UTEX 3031 genome.</title>
        <authorList>
            <person name="Biondi T.C."/>
            <person name="Hanschen E.R."/>
            <person name="Kwon T."/>
            <person name="Eng W."/>
            <person name="Kruse C.P.S."/>
            <person name="Koehler S.I."/>
            <person name="Kunde Y."/>
            <person name="Gleasner C.D."/>
            <person name="You Mak K.T."/>
            <person name="Polle J."/>
            <person name="Hovde B.T."/>
            <person name="Starkenburg S.R."/>
        </authorList>
    </citation>
    <scope>NUCLEOTIDE SEQUENCE [LARGE SCALE GENOMIC DNA]</scope>
    <source>
        <strain evidence="2 3">DOE0152z</strain>
    </source>
</reference>
<keyword evidence="1" id="KW-1133">Transmembrane helix</keyword>
<accession>A0ABY8TU57</accession>
<gene>
    <name evidence="2" type="ORF">OEZ85_006313</name>
</gene>
<protein>
    <submittedName>
        <fullName evidence="2">Uncharacterized protein</fullName>
    </submittedName>
</protein>
<keyword evidence="3" id="KW-1185">Reference proteome</keyword>
<evidence type="ECO:0000256" key="1">
    <source>
        <dbReference type="SAM" id="Phobius"/>
    </source>
</evidence>
<proteinExistence type="predicted"/>
<dbReference type="EMBL" id="CP126211">
    <property type="protein sequence ID" value="WIA12669.1"/>
    <property type="molecule type" value="Genomic_DNA"/>
</dbReference>
<keyword evidence="1" id="KW-0472">Membrane</keyword>
<dbReference type="Proteomes" id="UP001244341">
    <property type="component" value="Chromosome 4b"/>
</dbReference>
<name>A0ABY8TU57_TETOB</name>
<evidence type="ECO:0000313" key="2">
    <source>
        <dbReference type="EMBL" id="WIA12669.1"/>
    </source>
</evidence>
<sequence length="154" mass="17394">MRGCISHQACTPVFLQQQQQRNFYYTQSSAGRSTVTCKAAPKEFSSSPAAPSNLGVLQRVVEVNPGMDDPYGMQRVLVESFSSRGFYMDAPSIVSSAVLLLVLLALTFQRILGLDRFITKAMRDWKDARELERRSEVLRAKQSLEDSWDQEKEP</sequence>
<evidence type="ECO:0000313" key="3">
    <source>
        <dbReference type="Proteomes" id="UP001244341"/>
    </source>
</evidence>
<keyword evidence="1" id="KW-0812">Transmembrane</keyword>
<feature type="transmembrane region" description="Helical" evidence="1">
    <location>
        <begin position="93"/>
        <end position="113"/>
    </location>
</feature>